<sequence>MGDNDDSNHSKRDDNSNEDAFRPVARYHLFDVLQKSHEPYRMFVNAFKIPDGTLLGSTPTLGFEIGLLDIYQSTVAGNIQVIEHVQELLDLLKD</sequence>
<dbReference type="AlphaFoldDB" id="A0AAD4D1Z0"/>
<reference evidence="1" key="1">
    <citation type="journal article" date="2020" name="Fungal Divers.">
        <title>Resolving the Mortierellaceae phylogeny through synthesis of multi-gene phylogenetics and phylogenomics.</title>
        <authorList>
            <person name="Vandepol N."/>
            <person name="Liber J."/>
            <person name="Desiro A."/>
            <person name="Na H."/>
            <person name="Kennedy M."/>
            <person name="Barry K."/>
            <person name="Grigoriev I.V."/>
            <person name="Miller A.N."/>
            <person name="O'Donnell K."/>
            <person name="Stajich J.E."/>
            <person name="Bonito G."/>
        </authorList>
    </citation>
    <scope>NUCLEOTIDE SEQUENCE</scope>
    <source>
        <strain evidence="1">NRRL 28262</strain>
    </source>
</reference>
<evidence type="ECO:0000313" key="2">
    <source>
        <dbReference type="Proteomes" id="UP001194580"/>
    </source>
</evidence>
<keyword evidence="2" id="KW-1185">Reference proteome</keyword>
<gene>
    <name evidence="1" type="ORF">BGZ95_005372</name>
</gene>
<name>A0AAD4D1Z0_9FUNG</name>
<comment type="caution">
    <text evidence="1">The sequence shown here is derived from an EMBL/GenBank/DDBJ whole genome shotgun (WGS) entry which is preliminary data.</text>
</comment>
<organism evidence="1 2">
    <name type="scientific">Linnemannia exigua</name>
    <dbReference type="NCBI Taxonomy" id="604196"/>
    <lineage>
        <taxon>Eukaryota</taxon>
        <taxon>Fungi</taxon>
        <taxon>Fungi incertae sedis</taxon>
        <taxon>Mucoromycota</taxon>
        <taxon>Mortierellomycotina</taxon>
        <taxon>Mortierellomycetes</taxon>
        <taxon>Mortierellales</taxon>
        <taxon>Mortierellaceae</taxon>
        <taxon>Linnemannia</taxon>
    </lineage>
</organism>
<accession>A0AAD4D1Z0</accession>
<dbReference type="EMBL" id="JAAAIL010002484">
    <property type="protein sequence ID" value="KAG0256911.1"/>
    <property type="molecule type" value="Genomic_DNA"/>
</dbReference>
<proteinExistence type="predicted"/>
<protein>
    <submittedName>
        <fullName evidence="1">Uncharacterized protein</fullName>
    </submittedName>
</protein>
<evidence type="ECO:0000313" key="1">
    <source>
        <dbReference type="EMBL" id="KAG0256911.1"/>
    </source>
</evidence>
<dbReference type="Proteomes" id="UP001194580">
    <property type="component" value="Unassembled WGS sequence"/>
</dbReference>